<accession>A0AAD1T725</accession>
<feature type="region of interest" description="Disordered" evidence="2">
    <location>
        <begin position="329"/>
        <end position="360"/>
    </location>
</feature>
<reference evidence="3" key="1">
    <citation type="submission" date="2022-03" db="EMBL/GenBank/DDBJ databases">
        <authorList>
            <person name="Alioto T."/>
            <person name="Alioto T."/>
            <person name="Gomez Garrido J."/>
        </authorList>
    </citation>
    <scope>NUCLEOTIDE SEQUENCE</scope>
</reference>
<dbReference type="Proteomes" id="UP001295444">
    <property type="component" value="Chromosome 10"/>
</dbReference>
<dbReference type="EMBL" id="OW240921">
    <property type="protein sequence ID" value="CAH2319905.1"/>
    <property type="molecule type" value="Genomic_DNA"/>
</dbReference>
<name>A0AAD1T725_PELCU</name>
<organism evidence="3 4">
    <name type="scientific">Pelobates cultripes</name>
    <name type="common">Western spadefoot toad</name>
    <dbReference type="NCBI Taxonomy" id="61616"/>
    <lineage>
        <taxon>Eukaryota</taxon>
        <taxon>Metazoa</taxon>
        <taxon>Chordata</taxon>
        <taxon>Craniata</taxon>
        <taxon>Vertebrata</taxon>
        <taxon>Euteleostomi</taxon>
        <taxon>Amphibia</taxon>
        <taxon>Batrachia</taxon>
        <taxon>Anura</taxon>
        <taxon>Pelobatoidea</taxon>
        <taxon>Pelobatidae</taxon>
        <taxon>Pelobates</taxon>
    </lineage>
</organism>
<keyword evidence="1" id="KW-0175">Coiled coil</keyword>
<keyword evidence="4" id="KW-1185">Reference proteome</keyword>
<evidence type="ECO:0000313" key="4">
    <source>
        <dbReference type="Proteomes" id="UP001295444"/>
    </source>
</evidence>
<proteinExistence type="predicted"/>
<evidence type="ECO:0000313" key="3">
    <source>
        <dbReference type="EMBL" id="CAH2319905.1"/>
    </source>
</evidence>
<gene>
    <name evidence="3" type="ORF">PECUL_23A019187</name>
</gene>
<protein>
    <submittedName>
        <fullName evidence="3">Uncharacterized protein</fullName>
    </submittedName>
</protein>
<sequence length="360" mass="40580">MVRNKRAMPHGTPATVSPRRYTGTLDDFVTTPADLRGAEPAAKMAPESPGAESAGVSSEDGDRSDALCLIRQELTRISTHMLTKSDISSLLQEFRTAVREEISAIRSDLSAVEARVEALETEAQESRSQHRAAEIAATWQGNLLLTLRRQVEDLENRSRHQNIWIRGLPEPDVAPLQDTAQALYRHILGRECPEDIQFDRIHRALGPPRQDGKPRDVLCCLHAYRLKESLMTATRGTDKLMFQGAEVALFQDLSSLTLDARRALWPITAALREKNIPYRWVFPFSLQIRHGNSWLYIRWPDDVTPTLRSLRIPHIRIHNWLLENPLAPRGRSGEQSPQLEQPRASEHPARMISGPAGAKE</sequence>
<evidence type="ECO:0000256" key="1">
    <source>
        <dbReference type="SAM" id="Coils"/>
    </source>
</evidence>
<feature type="coiled-coil region" evidence="1">
    <location>
        <begin position="102"/>
        <end position="136"/>
    </location>
</feature>
<dbReference type="PANTHER" id="PTHR11505">
    <property type="entry name" value="L1 TRANSPOSABLE ELEMENT-RELATED"/>
    <property type="match status" value="1"/>
</dbReference>
<dbReference type="InterPro" id="IPR004244">
    <property type="entry name" value="Transposase_22"/>
</dbReference>
<feature type="region of interest" description="Disordered" evidence="2">
    <location>
        <begin position="1"/>
        <end position="62"/>
    </location>
</feature>
<dbReference type="Gene3D" id="3.30.70.1820">
    <property type="entry name" value="L1 transposable element, RRM domain"/>
    <property type="match status" value="1"/>
</dbReference>
<evidence type="ECO:0000256" key="2">
    <source>
        <dbReference type="SAM" id="MobiDB-lite"/>
    </source>
</evidence>
<dbReference type="AlphaFoldDB" id="A0AAD1T725"/>